<organism evidence="1 2">
    <name type="scientific">Blumeria graminis f. sp. tritici</name>
    <dbReference type="NCBI Taxonomy" id="62690"/>
    <lineage>
        <taxon>Eukaryota</taxon>
        <taxon>Fungi</taxon>
        <taxon>Dikarya</taxon>
        <taxon>Ascomycota</taxon>
        <taxon>Pezizomycotina</taxon>
        <taxon>Leotiomycetes</taxon>
        <taxon>Erysiphales</taxon>
        <taxon>Erysiphaceae</taxon>
        <taxon>Blumeria</taxon>
    </lineage>
</organism>
<keyword evidence="2" id="KW-1185">Reference proteome</keyword>
<evidence type="ECO:0000313" key="2">
    <source>
        <dbReference type="Proteomes" id="UP000324639"/>
    </source>
</evidence>
<evidence type="ECO:0000313" key="1">
    <source>
        <dbReference type="EMBL" id="VCU39025.1"/>
    </source>
</evidence>
<protein>
    <submittedName>
        <fullName evidence="1">Bgt-51284</fullName>
    </submittedName>
</protein>
<proteinExistence type="predicted"/>
<accession>A0A9X9PQA9</accession>
<dbReference type="InterPro" id="IPR036397">
    <property type="entry name" value="RNaseH_sf"/>
</dbReference>
<name>A0A9X9PQA9_BLUGR</name>
<dbReference type="Proteomes" id="UP000324639">
    <property type="component" value="Chromosome Bgt_-01"/>
</dbReference>
<dbReference type="AlphaFoldDB" id="A0A9X9PQA9"/>
<dbReference type="Gene3D" id="3.30.420.10">
    <property type="entry name" value="Ribonuclease H-like superfamily/Ribonuclease H"/>
    <property type="match status" value="1"/>
</dbReference>
<gene>
    <name evidence="1" type="ORF">BGT96224V316_LOCUS274</name>
</gene>
<reference evidence="1 2" key="1">
    <citation type="submission" date="2018-08" db="EMBL/GenBank/DDBJ databases">
        <authorList>
            <person name="Muller C M."/>
        </authorList>
    </citation>
    <scope>NUCLEOTIDE SEQUENCE [LARGE SCALE GENOMIC DNA]</scope>
</reference>
<dbReference type="GO" id="GO:0003676">
    <property type="term" value="F:nucleic acid binding"/>
    <property type="evidence" value="ECO:0007669"/>
    <property type="project" value="InterPro"/>
</dbReference>
<sequence>RHHPNLGCGEQRAQDSLCKILKEAWYSVSSEDLVRLIQSVPARCQAMLDADGRPITY</sequence>
<dbReference type="EMBL" id="LR026984">
    <property type="protein sequence ID" value="VCU39025.1"/>
    <property type="molecule type" value="Genomic_DNA"/>
</dbReference>
<feature type="non-terminal residue" evidence="1">
    <location>
        <position position="1"/>
    </location>
</feature>